<gene>
    <name evidence="1" type="ORF">SAMN06265353_1194</name>
</gene>
<reference evidence="2" key="1">
    <citation type="submission" date="2017-09" db="EMBL/GenBank/DDBJ databases">
        <authorList>
            <person name="Varghese N."/>
            <person name="Submissions S."/>
        </authorList>
    </citation>
    <scope>NUCLEOTIDE SEQUENCE [LARGE SCALE GENOMIC DNA]</scope>
    <source>
        <strain evidence="2">DSM 2913</strain>
    </source>
</reference>
<organism evidence="1 2">
    <name type="scientific">Hydrogenobacter hydrogenophilus</name>
    <dbReference type="NCBI Taxonomy" id="35835"/>
    <lineage>
        <taxon>Bacteria</taxon>
        <taxon>Pseudomonadati</taxon>
        <taxon>Aquificota</taxon>
        <taxon>Aquificia</taxon>
        <taxon>Aquificales</taxon>
        <taxon>Aquificaceae</taxon>
        <taxon>Hydrogenobacter</taxon>
    </lineage>
</organism>
<accession>A0A285P001</accession>
<evidence type="ECO:0000313" key="1">
    <source>
        <dbReference type="EMBL" id="SNZ14758.1"/>
    </source>
</evidence>
<protein>
    <submittedName>
        <fullName evidence="1">Uncharacterized protein</fullName>
    </submittedName>
</protein>
<proteinExistence type="predicted"/>
<dbReference type="EMBL" id="OBEN01000006">
    <property type="protein sequence ID" value="SNZ14758.1"/>
    <property type="molecule type" value="Genomic_DNA"/>
</dbReference>
<dbReference type="OrthoDB" id="14757at2"/>
<keyword evidence="2" id="KW-1185">Reference proteome</keyword>
<dbReference type="Proteomes" id="UP000218627">
    <property type="component" value="Unassembled WGS sequence"/>
</dbReference>
<evidence type="ECO:0000313" key="2">
    <source>
        <dbReference type="Proteomes" id="UP000218627"/>
    </source>
</evidence>
<dbReference type="RefSeq" id="WP_096602375.1">
    <property type="nucleotide sequence ID" value="NZ_OBEN01000006.1"/>
</dbReference>
<dbReference type="AlphaFoldDB" id="A0A285P001"/>
<name>A0A285P001_9AQUI</name>
<sequence>MDKVYSIEDSITMIVEDFFKDIDKKEPFNTELSQYVFMLKSKLLQILSQFSGDYDMGSKSLNSAVEALGRALENAVNGIDLQQEKQLERAVKALESTNQLLKEFLYDPRVKDKETISLITGKIGDMVEKLGYEIRRRSGFIKRIKRLFGI</sequence>